<feature type="compositionally biased region" description="Basic and acidic residues" evidence="1">
    <location>
        <begin position="85"/>
        <end position="94"/>
    </location>
</feature>
<feature type="compositionally biased region" description="Low complexity" evidence="1">
    <location>
        <begin position="48"/>
        <end position="82"/>
    </location>
</feature>
<feature type="compositionally biased region" description="Basic residues" evidence="1">
    <location>
        <begin position="98"/>
        <end position="113"/>
    </location>
</feature>
<proteinExistence type="predicted"/>
<gene>
    <name evidence="2" type="ORF">ACFQZP_42420</name>
</gene>
<accession>A0ABW2VUF9</accession>
<dbReference type="RefSeq" id="WP_381301844.1">
    <property type="nucleotide sequence ID" value="NZ_JBHTEC010000007.1"/>
</dbReference>
<protein>
    <recommendedName>
        <fullName evidence="4">HTH-like domain-containing protein</fullName>
    </recommendedName>
</protein>
<comment type="caution">
    <text evidence="2">The sequence shown here is derived from an EMBL/GenBank/DDBJ whole genome shotgun (WGS) entry which is preliminary data.</text>
</comment>
<keyword evidence="3" id="KW-1185">Reference proteome</keyword>
<evidence type="ECO:0000256" key="1">
    <source>
        <dbReference type="SAM" id="MobiDB-lite"/>
    </source>
</evidence>
<sequence>MYGELRRLGHRVSPATVRRILRAAGFGPLTVHILDVTAHATAAWAPNSPETFSPTSATAPPASAACYATATPAAPRPSTASSQPRTDRGDDRGSGRRAGLRSRRHRAMLRRAGGRGPRQGSRR</sequence>
<name>A0ABW2VUF9_9ACTN</name>
<organism evidence="2 3">
    <name type="scientific">Streptomyces lutosisoli</name>
    <dbReference type="NCBI Taxonomy" id="2665721"/>
    <lineage>
        <taxon>Bacteria</taxon>
        <taxon>Bacillati</taxon>
        <taxon>Actinomycetota</taxon>
        <taxon>Actinomycetes</taxon>
        <taxon>Kitasatosporales</taxon>
        <taxon>Streptomycetaceae</taxon>
        <taxon>Streptomyces</taxon>
    </lineage>
</organism>
<evidence type="ECO:0000313" key="2">
    <source>
        <dbReference type="EMBL" id="MFD0288156.1"/>
    </source>
</evidence>
<feature type="region of interest" description="Disordered" evidence="1">
    <location>
        <begin position="46"/>
        <end position="123"/>
    </location>
</feature>
<dbReference type="EMBL" id="JBHTEC010000007">
    <property type="protein sequence ID" value="MFD0288156.1"/>
    <property type="molecule type" value="Genomic_DNA"/>
</dbReference>
<dbReference type="Proteomes" id="UP001596957">
    <property type="component" value="Unassembled WGS sequence"/>
</dbReference>
<reference evidence="3" key="1">
    <citation type="journal article" date="2019" name="Int. J. Syst. Evol. Microbiol.">
        <title>The Global Catalogue of Microorganisms (GCM) 10K type strain sequencing project: providing services to taxonomists for standard genome sequencing and annotation.</title>
        <authorList>
            <consortium name="The Broad Institute Genomics Platform"/>
            <consortium name="The Broad Institute Genome Sequencing Center for Infectious Disease"/>
            <person name="Wu L."/>
            <person name="Ma J."/>
        </authorList>
    </citation>
    <scope>NUCLEOTIDE SEQUENCE [LARGE SCALE GENOMIC DNA]</scope>
    <source>
        <strain evidence="3">CGMCC 4.7198</strain>
    </source>
</reference>
<evidence type="ECO:0008006" key="4">
    <source>
        <dbReference type="Google" id="ProtNLM"/>
    </source>
</evidence>
<evidence type="ECO:0000313" key="3">
    <source>
        <dbReference type="Proteomes" id="UP001596957"/>
    </source>
</evidence>